<comment type="caution">
    <text evidence="2">The sequence shown here is derived from an EMBL/GenBank/DDBJ whole genome shotgun (WGS) entry which is preliminary data.</text>
</comment>
<accession>A0A9D2FLV4</accession>
<dbReference type="AlphaFoldDB" id="A0A9D2FLV4"/>
<evidence type="ECO:0000256" key="1">
    <source>
        <dbReference type="SAM" id="Phobius"/>
    </source>
</evidence>
<sequence>MGGRKQANLRRISPTVWPKAVRWAFVLALGALAGVVLSYYWRVFYGLDARGVPPLWPTAFCAVLGAGAAGAALALRQIRDFARRGAVCILLCGALFVFANPPLQTPDETEHYLRTYAISMGRFDFDAERGYPEDVTRLMQAFPGAWVNAHTSAGVGEDPDTGEEQPYNTAGYALKQYGKDGAVQSIADSFARYLSGEDSGGDPVTEPISFLILPFLPGALGMALARLPGLGALGCLYAGRLGNLLAYTLLCWLGLRAAQKARPAFLCIMLLPISLYMGASLSYDATLLGCYYLMLALLTRTRWTTREALLYALACIFANGTKPYLNLLWVALPLLLAKREWTAKGSRGAWVALCAAGSLAMTLFVEQYGVLMRHNYGTIARQGGAAVNGGGQLAFILQNPLRYIAVLLGTLYENDGFLGQTGLFGWKDLPIAFLNLTGPLVLLAAALLCTPRGQSLGRRRLGGLGVFAALYGVGAMTAMYITYTPVGMVRIVGLQTRYFLPLWLLLVLAAAALARRVLAPRLTSARAQALALPLCGGYALLGAVLLLQHYFVGPVYTVHLLS</sequence>
<feature type="transmembrane region" description="Helical" evidence="1">
    <location>
        <begin position="429"/>
        <end position="449"/>
    </location>
</feature>
<feature type="transmembrane region" description="Helical" evidence="1">
    <location>
        <begin position="237"/>
        <end position="255"/>
    </location>
</feature>
<organism evidence="2 3">
    <name type="scientific">Candidatus Gemmiger avistercoris</name>
    <dbReference type="NCBI Taxonomy" id="2838606"/>
    <lineage>
        <taxon>Bacteria</taxon>
        <taxon>Bacillati</taxon>
        <taxon>Bacillota</taxon>
        <taxon>Clostridia</taxon>
        <taxon>Eubacteriales</taxon>
        <taxon>Gemmiger</taxon>
    </lineage>
</organism>
<feature type="transmembrane region" description="Helical" evidence="1">
    <location>
        <begin position="348"/>
        <end position="365"/>
    </location>
</feature>
<reference evidence="2" key="2">
    <citation type="submission" date="2021-04" db="EMBL/GenBank/DDBJ databases">
        <authorList>
            <person name="Gilroy R."/>
        </authorList>
    </citation>
    <scope>NUCLEOTIDE SEQUENCE</scope>
    <source>
        <strain evidence="2">CHK188-11489</strain>
    </source>
</reference>
<feature type="transmembrane region" description="Helical" evidence="1">
    <location>
        <begin position="461"/>
        <end position="483"/>
    </location>
</feature>
<feature type="transmembrane region" description="Helical" evidence="1">
    <location>
        <begin position="498"/>
        <end position="518"/>
    </location>
</feature>
<protein>
    <submittedName>
        <fullName evidence="2">DUF2142 domain-containing protein</fullName>
    </submittedName>
</protein>
<keyword evidence="1" id="KW-1133">Transmembrane helix</keyword>
<dbReference type="Proteomes" id="UP000824105">
    <property type="component" value="Unassembled WGS sequence"/>
</dbReference>
<feature type="transmembrane region" description="Helical" evidence="1">
    <location>
        <begin position="530"/>
        <end position="552"/>
    </location>
</feature>
<dbReference type="EMBL" id="DXBF01000069">
    <property type="protein sequence ID" value="HIZ62927.1"/>
    <property type="molecule type" value="Genomic_DNA"/>
</dbReference>
<feature type="transmembrane region" description="Helical" evidence="1">
    <location>
        <begin position="54"/>
        <end position="74"/>
    </location>
</feature>
<feature type="transmembrane region" description="Helical" evidence="1">
    <location>
        <begin position="21"/>
        <end position="42"/>
    </location>
</feature>
<feature type="transmembrane region" description="Helical" evidence="1">
    <location>
        <begin position="309"/>
        <end position="336"/>
    </location>
</feature>
<reference evidence="2" key="1">
    <citation type="journal article" date="2021" name="PeerJ">
        <title>Extensive microbial diversity within the chicken gut microbiome revealed by metagenomics and culture.</title>
        <authorList>
            <person name="Gilroy R."/>
            <person name="Ravi A."/>
            <person name="Getino M."/>
            <person name="Pursley I."/>
            <person name="Horton D.L."/>
            <person name="Alikhan N.F."/>
            <person name="Baker D."/>
            <person name="Gharbi K."/>
            <person name="Hall N."/>
            <person name="Watson M."/>
            <person name="Adriaenssens E.M."/>
            <person name="Foster-Nyarko E."/>
            <person name="Jarju S."/>
            <person name="Secka A."/>
            <person name="Antonio M."/>
            <person name="Oren A."/>
            <person name="Chaudhuri R.R."/>
            <person name="La Ragione R."/>
            <person name="Hildebrand F."/>
            <person name="Pallen M.J."/>
        </authorList>
    </citation>
    <scope>NUCLEOTIDE SEQUENCE</scope>
    <source>
        <strain evidence="2">CHK188-11489</strain>
    </source>
</reference>
<name>A0A9D2FLV4_9FIRM</name>
<gene>
    <name evidence="2" type="ORF">H9724_09210</name>
</gene>
<feature type="transmembrane region" description="Helical" evidence="1">
    <location>
        <begin position="81"/>
        <end position="99"/>
    </location>
</feature>
<keyword evidence="1" id="KW-0812">Transmembrane</keyword>
<evidence type="ECO:0000313" key="2">
    <source>
        <dbReference type="EMBL" id="HIZ62927.1"/>
    </source>
</evidence>
<keyword evidence="1" id="KW-0472">Membrane</keyword>
<evidence type="ECO:0000313" key="3">
    <source>
        <dbReference type="Proteomes" id="UP000824105"/>
    </source>
</evidence>
<dbReference type="InterPro" id="IPR018674">
    <property type="entry name" value="DUF2142_membrane"/>
</dbReference>
<proteinExistence type="predicted"/>
<feature type="transmembrane region" description="Helical" evidence="1">
    <location>
        <begin position="208"/>
        <end position="225"/>
    </location>
</feature>
<dbReference type="Pfam" id="PF09913">
    <property type="entry name" value="DUF2142"/>
    <property type="match status" value="1"/>
</dbReference>